<sequence>MEQYYGDTIVWMARCFPGDWTWERVYDALNNGTGLDPIIIAYTYDMLTAWCIQRLVEKYGVFDGDQIFRNMGPGRTCYRVKEGMCNALLASGIPAHVKGVFYPCGDETNSLLPL</sequence>
<dbReference type="AlphaFoldDB" id="A0A0G1W323"/>
<name>A0A0G1W323_9BACT</name>
<reference evidence="1 2" key="1">
    <citation type="journal article" date="2015" name="Nature">
        <title>rRNA introns, odd ribosomes, and small enigmatic genomes across a large radiation of phyla.</title>
        <authorList>
            <person name="Brown C.T."/>
            <person name="Hug L.A."/>
            <person name="Thomas B.C."/>
            <person name="Sharon I."/>
            <person name="Castelle C.J."/>
            <person name="Singh A."/>
            <person name="Wilkins M.J."/>
            <person name="Williams K.H."/>
            <person name="Banfield J.F."/>
        </authorList>
    </citation>
    <scope>NUCLEOTIDE SEQUENCE [LARGE SCALE GENOMIC DNA]</scope>
</reference>
<organism evidence="1 2">
    <name type="scientific">Candidatus Gottesmanbacteria bacterium GW2011_GWB1_49_7</name>
    <dbReference type="NCBI Taxonomy" id="1618448"/>
    <lineage>
        <taxon>Bacteria</taxon>
        <taxon>Candidatus Gottesmaniibacteriota</taxon>
    </lineage>
</organism>
<evidence type="ECO:0000313" key="2">
    <source>
        <dbReference type="Proteomes" id="UP000034588"/>
    </source>
</evidence>
<accession>A0A0G1W323</accession>
<gene>
    <name evidence="1" type="ORF">UY48_C0006G0048</name>
</gene>
<protein>
    <submittedName>
        <fullName evidence="1">Uncharacterized protein</fullName>
    </submittedName>
</protein>
<evidence type="ECO:0000313" key="1">
    <source>
        <dbReference type="EMBL" id="KKW12995.1"/>
    </source>
</evidence>
<comment type="caution">
    <text evidence="1">The sequence shown here is derived from an EMBL/GenBank/DDBJ whole genome shotgun (WGS) entry which is preliminary data.</text>
</comment>
<proteinExistence type="predicted"/>
<dbReference type="Proteomes" id="UP000034588">
    <property type="component" value="Unassembled WGS sequence"/>
</dbReference>
<dbReference type="EMBL" id="LCQD01000006">
    <property type="protein sequence ID" value="KKW12995.1"/>
    <property type="molecule type" value="Genomic_DNA"/>
</dbReference>